<evidence type="ECO:0000313" key="2">
    <source>
        <dbReference type="EMBL" id="RTQ52497.1"/>
    </source>
</evidence>
<sequence length="113" mass="12270">MKLLLLSALLLPGAACLAQLPPGAPPDDNEVVEGQARAYRAVPAALTFYTPLRWRGPLRVVNGQPLPDSVDTPPAEDIIGLRELEPAEAVKRFGPAAKNGALLIETERRRRRQ</sequence>
<evidence type="ECO:0000313" key="3">
    <source>
        <dbReference type="Proteomes" id="UP000282184"/>
    </source>
</evidence>
<name>A0A3S0JCX8_9BACT</name>
<dbReference type="EMBL" id="RXOF01000002">
    <property type="protein sequence ID" value="RTQ52497.1"/>
    <property type="molecule type" value="Genomic_DNA"/>
</dbReference>
<reference evidence="2 3" key="1">
    <citation type="submission" date="2018-12" db="EMBL/GenBank/DDBJ databases">
        <title>Hymenobacter gummosus sp. nov., isolated from a spring.</title>
        <authorList>
            <person name="Nie L."/>
        </authorList>
    </citation>
    <scope>NUCLEOTIDE SEQUENCE [LARGE SCALE GENOMIC DNA]</scope>
    <source>
        <strain evidence="2 3">KCTC 52166</strain>
    </source>
</reference>
<dbReference type="Proteomes" id="UP000282184">
    <property type="component" value="Unassembled WGS sequence"/>
</dbReference>
<feature type="signal peptide" evidence="1">
    <location>
        <begin position="1"/>
        <end position="18"/>
    </location>
</feature>
<organism evidence="2 3">
    <name type="scientific">Hymenobacter gummosus</name>
    <dbReference type="NCBI Taxonomy" id="1776032"/>
    <lineage>
        <taxon>Bacteria</taxon>
        <taxon>Pseudomonadati</taxon>
        <taxon>Bacteroidota</taxon>
        <taxon>Cytophagia</taxon>
        <taxon>Cytophagales</taxon>
        <taxon>Hymenobacteraceae</taxon>
        <taxon>Hymenobacter</taxon>
    </lineage>
</organism>
<comment type="caution">
    <text evidence="2">The sequence shown here is derived from an EMBL/GenBank/DDBJ whole genome shotgun (WGS) entry which is preliminary data.</text>
</comment>
<accession>A0A3S0JCX8</accession>
<keyword evidence="1" id="KW-0732">Signal</keyword>
<dbReference type="OrthoDB" id="9851227at2"/>
<keyword evidence="3" id="KW-1185">Reference proteome</keyword>
<protein>
    <recommendedName>
        <fullName evidence="4">TonB-dependent receptor plug domain-containing protein</fullName>
    </recommendedName>
</protein>
<evidence type="ECO:0008006" key="4">
    <source>
        <dbReference type="Google" id="ProtNLM"/>
    </source>
</evidence>
<proteinExistence type="predicted"/>
<gene>
    <name evidence="2" type="ORF">EJV47_05660</name>
</gene>
<dbReference type="RefSeq" id="WP_126692153.1">
    <property type="nucleotide sequence ID" value="NZ_RXOF01000002.1"/>
</dbReference>
<feature type="chain" id="PRO_5018687491" description="TonB-dependent receptor plug domain-containing protein" evidence="1">
    <location>
        <begin position="19"/>
        <end position="113"/>
    </location>
</feature>
<dbReference type="AlphaFoldDB" id="A0A3S0JCX8"/>
<evidence type="ECO:0000256" key="1">
    <source>
        <dbReference type="SAM" id="SignalP"/>
    </source>
</evidence>